<dbReference type="InterPro" id="IPR036852">
    <property type="entry name" value="Peptidase_S8/S53_dom_sf"/>
</dbReference>
<comment type="caution">
    <text evidence="6">The sequence shown here is derived from an EMBL/GenBank/DDBJ whole genome shotgun (WGS) entry which is preliminary data.</text>
</comment>
<dbReference type="EMBL" id="PDCK01000045">
    <property type="protein sequence ID" value="PRQ17865.1"/>
    <property type="molecule type" value="Genomic_DNA"/>
</dbReference>
<dbReference type="Pfam" id="PF00082">
    <property type="entry name" value="Peptidase_S8"/>
    <property type="match status" value="1"/>
</dbReference>
<keyword evidence="6" id="KW-0378">Hydrolase</keyword>
<evidence type="ECO:0000313" key="7">
    <source>
        <dbReference type="Proteomes" id="UP000238479"/>
    </source>
</evidence>
<keyword evidence="3" id="KW-0732">Signal</keyword>
<evidence type="ECO:0000256" key="2">
    <source>
        <dbReference type="ARBA" id="ARBA00011073"/>
    </source>
</evidence>
<name>A0A2P6P7F6_ROSCH</name>
<dbReference type="GO" id="GO:0005576">
    <property type="term" value="C:extracellular region"/>
    <property type="evidence" value="ECO:0007669"/>
    <property type="project" value="UniProtKB-SubCell"/>
</dbReference>
<organism evidence="6 7">
    <name type="scientific">Rosa chinensis</name>
    <name type="common">China rose</name>
    <dbReference type="NCBI Taxonomy" id="74649"/>
    <lineage>
        <taxon>Eukaryota</taxon>
        <taxon>Viridiplantae</taxon>
        <taxon>Streptophyta</taxon>
        <taxon>Embryophyta</taxon>
        <taxon>Tracheophyta</taxon>
        <taxon>Spermatophyta</taxon>
        <taxon>Magnoliopsida</taxon>
        <taxon>eudicotyledons</taxon>
        <taxon>Gunneridae</taxon>
        <taxon>Pentapetalae</taxon>
        <taxon>rosids</taxon>
        <taxon>fabids</taxon>
        <taxon>Rosales</taxon>
        <taxon>Rosaceae</taxon>
        <taxon>Rosoideae</taxon>
        <taxon>Rosoideae incertae sedis</taxon>
        <taxon>Rosa</taxon>
    </lineage>
</organism>
<keyword evidence="7" id="KW-1185">Reference proteome</keyword>
<reference evidence="6 7" key="1">
    <citation type="journal article" date="2018" name="Nat. Genet.">
        <title>The Rosa genome provides new insights in the design of modern roses.</title>
        <authorList>
            <person name="Bendahmane M."/>
        </authorList>
    </citation>
    <scope>NUCLEOTIDE SEQUENCE [LARGE SCALE GENOMIC DNA]</scope>
    <source>
        <strain evidence="7">cv. Old Blush</strain>
    </source>
</reference>
<feature type="domain" description="Peptidase S8/S53" evidence="5">
    <location>
        <begin position="1"/>
        <end position="33"/>
    </location>
</feature>
<comment type="similarity">
    <text evidence="2 4">Belongs to the peptidase S8 family.</text>
</comment>
<dbReference type="AlphaFoldDB" id="A0A2P6P7F6"/>
<dbReference type="InterPro" id="IPR000209">
    <property type="entry name" value="Peptidase_S8/S53_dom"/>
</dbReference>
<evidence type="ECO:0000256" key="4">
    <source>
        <dbReference type="PROSITE-ProRule" id="PRU01240"/>
    </source>
</evidence>
<dbReference type="PROSITE" id="PS51892">
    <property type="entry name" value="SUBTILASE"/>
    <property type="match status" value="1"/>
</dbReference>
<accession>A0A2P6P7F6</accession>
<dbReference type="InterPro" id="IPR045051">
    <property type="entry name" value="SBT"/>
</dbReference>
<proteinExistence type="inferred from homology"/>
<dbReference type="EC" id="3.4.21.25" evidence="6"/>
<comment type="caution">
    <text evidence="4">Lacks conserved residue(s) required for the propagation of feature annotation.</text>
</comment>
<evidence type="ECO:0000256" key="3">
    <source>
        <dbReference type="ARBA" id="ARBA00022729"/>
    </source>
</evidence>
<comment type="subcellular location">
    <subcellularLocation>
        <location evidence="1">Secreted</location>
    </subcellularLocation>
</comment>
<dbReference type="Proteomes" id="UP000238479">
    <property type="component" value="Chromosome 7"/>
</dbReference>
<dbReference type="Gramene" id="PRQ17865">
    <property type="protein sequence ID" value="PRQ17865"/>
    <property type="gene ID" value="RchiOBHm_Chr7g0199631"/>
</dbReference>
<gene>
    <name evidence="6" type="ORF">RchiOBHm_Chr7g0199631</name>
</gene>
<evidence type="ECO:0000313" key="6">
    <source>
        <dbReference type="EMBL" id="PRQ17865.1"/>
    </source>
</evidence>
<protein>
    <submittedName>
        <fullName evidence="6">Putative cucumisin</fullName>
        <ecNumber evidence="6">3.4.21.25</ecNumber>
    </submittedName>
</protein>
<dbReference type="PANTHER" id="PTHR10795">
    <property type="entry name" value="PROPROTEIN CONVERTASE SUBTILISIN/KEXIN"/>
    <property type="match status" value="1"/>
</dbReference>
<dbReference type="SUPFAM" id="SSF52743">
    <property type="entry name" value="Subtilisin-like"/>
    <property type="match status" value="1"/>
</dbReference>
<dbReference type="GO" id="GO:0004252">
    <property type="term" value="F:serine-type endopeptidase activity"/>
    <property type="evidence" value="ECO:0007669"/>
    <property type="project" value="InterPro"/>
</dbReference>
<evidence type="ECO:0000259" key="5">
    <source>
        <dbReference type="Pfam" id="PF00082"/>
    </source>
</evidence>
<dbReference type="STRING" id="74649.A0A2P6P7F6"/>
<evidence type="ECO:0000256" key="1">
    <source>
        <dbReference type="ARBA" id="ARBA00004613"/>
    </source>
</evidence>
<dbReference type="GO" id="GO:0006508">
    <property type="term" value="P:proteolysis"/>
    <property type="evidence" value="ECO:0007669"/>
    <property type="project" value="InterPro"/>
</dbReference>
<dbReference type="Gene3D" id="3.40.50.200">
    <property type="entry name" value="Peptidase S8/S53 domain"/>
    <property type="match status" value="1"/>
</dbReference>
<sequence length="58" mass="6347">MSCPHASGAAAYVKAAHPNWSPAAIKSALMTTGVNKRYSCFHYNKTGTDYSWVHFSPE</sequence>